<reference evidence="5" key="1">
    <citation type="journal article" date="2019" name="Int. J. Syst. Evol. Microbiol.">
        <title>The Global Catalogue of Microorganisms (GCM) 10K type strain sequencing project: providing services to taxonomists for standard genome sequencing and annotation.</title>
        <authorList>
            <consortium name="The Broad Institute Genomics Platform"/>
            <consortium name="The Broad Institute Genome Sequencing Center for Infectious Disease"/>
            <person name="Wu L."/>
            <person name="Ma J."/>
        </authorList>
    </citation>
    <scope>NUCLEOTIDE SEQUENCE [LARGE SCALE GENOMIC DNA]</scope>
    <source>
        <strain evidence="5">JCM 31406</strain>
    </source>
</reference>
<accession>A0ABQ2SEM6</accession>
<dbReference type="SUPFAM" id="SSF48452">
    <property type="entry name" value="TPR-like"/>
    <property type="match status" value="2"/>
</dbReference>
<feature type="domain" description="Bacterial transcriptional activator" evidence="3">
    <location>
        <begin position="812"/>
        <end position="938"/>
    </location>
</feature>
<sequence>MIPRPLRHELRRTHLLGQLELSEATLVLLIAPSGFGKTTFLGQCARQGDRRAAWLSFTPDDHDPAVFNAALLRTLRDAYPQAPLPGGTPEFIDARACARALNTLDEHALLILDQVHLAHVNTLRWLAEFTQGLQEGHRVMMAAPRRPALPLPTAFMADHTLLLSGDQLRFSAQETQVYFEARGAEQPDPARTRGLSGWPAGLALLAADAHGTFSPLDLIRDLLGRLPDEVRAALPEAATLEQWSEAHARDAGLNLPAGWVQAAQDAGLPLTPVAPDCVVPLAAVLDVLREELNRTPERAAQLHRRAAERAEARGEPLLALQHYERGGHVQPAQALATRLCGEYLWRIDYPSVLATLEQLRRWQPLPPPLEAALALSLIRTDRVPEGESLAATLLERDPEPDALRALAHAAHRRGDRHMQLHYAQLLGRHALTRSQRADGARLEVAALLRLGRPQDAAARAEVLLDTAQALHPLEWAGTYFTLHTVYEDLRNPALSEQHLRSALDLYESMHSHQQIAVCLNDLAILRAQAGALEEAQALVQRALQLIGSGMPDLRVVYLETQGDALLWNAEFTGAAQAYAHALDAARERHLPPLITRVQLGRAQALTQLGEHGAARAALDDAAAHLPPTDQPLRAQLNFTRGVLAYAQGQHDTARTLWQEDTPDTPELRRAYLALLDGQPLPADLPAYQRRAHHVTLRAAAPHANAPGPTSADIPTLHLNLCGGLHAHLDTAPLQLPFSRAADLLAYLSLSGPVGRADIIRDLWDGSNDTRVVNYAKLTIRKLRAALQEHLPFNPLPFEGTLYALHPALPVRSDAELILAAEHTLDPDTLRRAVQAHGAPFMPALEGEWADTTRQRLLDAATTAGLRLIAQADLPEAVTTARHLLRLDPLSEATYLALLDAHDRAGDPVGARGAYQEYARMLDRELGTRPAPALRDRYAPH</sequence>
<proteinExistence type="predicted"/>
<dbReference type="PANTHER" id="PTHR35807">
    <property type="entry name" value="TRANSCRIPTIONAL REGULATOR REDD-RELATED"/>
    <property type="match status" value="1"/>
</dbReference>
<keyword evidence="1" id="KW-0805">Transcription regulation</keyword>
<evidence type="ECO:0000313" key="5">
    <source>
        <dbReference type="Proteomes" id="UP000620633"/>
    </source>
</evidence>
<dbReference type="SMART" id="SM01043">
    <property type="entry name" value="BTAD"/>
    <property type="match status" value="1"/>
</dbReference>
<dbReference type="Gene3D" id="1.10.10.10">
    <property type="entry name" value="Winged helix-like DNA-binding domain superfamily/Winged helix DNA-binding domain"/>
    <property type="match status" value="1"/>
</dbReference>
<name>A0ABQ2SEM6_9DEIO</name>
<dbReference type="PANTHER" id="PTHR35807:SF1">
    <property type="entry name" value="TRANSCRIPTIONAL REGULATOR REDD"/>
    <property type="match status" value="1"/>
</dbReference>
<dbReference type="RefSeq" id="WP_189100769.1">
    <property type="nucleotide sequence ID" value="NZ_BMQO01000005.1"/>
</dbReference>
<evidence type="ECO:0000259" key="3">
    <source>
        <dbReference type="SMART" id="SM01043"/>
    </source>
</evidence>
<protein>
    <recommendedName>
        <fullName evidence="3">Bacterial transcriptional activator domain-containing protein</fullName>
    </recommendedName>
</protein>
<gene>
    <name evidence="4" type="ORF">GCM10008961_16820</name>
</gene>
<dbReference type="SUPFAM" id="SSF52540">
    <property type="entry name" value="P-loop containing nucleoside triphosphate hydrolases"/>
    <property type="match status" value="1"/>
</dbReference>
<dbReference type="EMBL" id="BMQO01000005">
    <property type="protein sequence ID" value="GGS25951.1"/>
    <property type="molecule type" value="Genomic_DNA"/>
</dbReference>
<dbReference type="Proteomes" id="UP000620633">
    <property type="component" value="Unassembled WGS sequence"/>
</dbReference>
<dbReference type="InterPro" id="IPR027417">
    <property type="entry name" value="P-loop_NTPase"/>
</dbReference>
<dbReference type="InterPro" id="IPR036388">
    <property type="entry name" value="WH-like_DNA-bd_sf"/>
</dbReference>
<dbReference type="InterPro" id="IPR011990">
    <property type="entry name" value="TPR-like_helical_dom_sf"/>
</dbReference>
<dbReference type="InterPro" id="IPR051677">
    <property type="entry name" value="AfsR-DnrI-RedD_regulator"/>
</dbReference>
<evidence type="ECO:0000256" key="1">
    <source>
        <dbReference type="ARBA" id="ARBA00023015"/>
    </source>
</evidence>
<keyword evidence="5" id="KW-1185">Reference proteome</keyword>
<comment type="caution">
    <text evidence="4">The sequence shown here is derived from an EMBL/GenBank/DDBJ whole genome shotgun (WGS) entry which is preliminary data.</text>
</comment>
<dbReference type="InterPro" id="IPR005158">
    <property type="entry name" value="BTAD"/>
</dbReference>
<dbReference type="Pfam" id="PF03704">
    <property type="entry name" value="BTAD"/>
    <property type="match status" value="1"/>
</dbReference>
<dbReference type="Gene3D" id="1.25.40.10">
    <property type="entry name" value="Tetratricopeptide repeat domain"/>
    <property type="match status" value="3"/>
</dbReference>
<evidence type="ECO:0000313" key="4">
    <source>
        <dbReference type="EMBL" id="GGS25951.1"/>
    </source>
</evidence>
<evidence type="ECO:0000256" key="2">
    <source>
        <dbReference type="ARBA" id="ARBA00023163"/>
    </source>
</evidence>
<keyword evidence="2" id="KW-0804">Transcription</keyword>
<organism evidence="4 5">
    <name type="scientific">Deinococcus knuensis</name>
    <dbReference type="NCBI Taxonomy" id="1837380"/>
    <lineage>
        <taxon>Bacteria</taxon>
        <taxon>Thermotogati</taxon>
        <taxon>Deinococcota</taxon>
        <taxon>Deinococci</taxon>
        <taxon>Deinococcales</taxon>
        <taxon>Deinococcaceae</taxon>
        <taxon>Deinococcus</taxon>
    </lineage>
</organism>